<protein>
    <submittedName>
        <fullName evidence="13">Mesenchyme homeobox 1</fullName>
    </submittedName>
</protein>
<keyword evidence="2" id="KW-0217">Developmental protein</keyword>
<dbReference type="AlphaFoldDB" id="A0A8C5RI08"/>
<evidence type="ECO:0000256" key="7">
    <source>
        <dbReference type="ARBA" id="ARBA00023163"/>
    </source>
</evidence>
<evidence type="ECO:0000256" key="9">
    <source>
        <dbReference type="PROSITE-ProRule" id="PRU00108"/>
    </source>
</evidence>
<feature type="region of interest" description="Disordered" evidence="11">
    <location>
        <begin position="26"/>
        <end position="48"/>
    </location>
</feature>
<dbReference type="GO" id="GO:0000981">
    <property type="term" value="F:DNA-binding transcription factor activity, RNA polymerase II-specific"/>
    <property type="evidence" value="ECO:0007669"/>
    <property type="project" value="InterPro"/>
</dbReference>
<dbReference type="InterPro" id="IPR020479">
    <property type="entry name" value="HD_metazoa"/>
</dbReference>
<keyword evidence="6" id="KW-0010">Activator</keyword>
<evidence type="ECO:0000256" key="10">
    <source>
        <dbReference type="RuleBase" id="RU000682"/>
    </source>
</evidence>
<evidence type="ECO:0000256" key="6">
    <source>
        <dbReference type="ARBA" id="ARBA00023159"/>
    </source>
</evidence>
<dbReference type="InterPro" id="IPR009057">
    <property type="entry name" value="Homeodomain-like_sf"/>
</dbReference>
<dbReference type="Ensembl" id="ENSLLTT00000003802.1">
    <property type="protein sequence ID" value="ENSLLTP00000003647.1"/>
    <property type="gene ID" value="ENSLLTG00000002740.1"/>
</dbReference>
<evidence type="ECO:0000259" key="12">
    <source>
        <dbReference type="PROSITE" id="PS50071"/>
    </source>
</evidence>
<keyword evidence="5 9" id="KW-0371">Homeobox</keyword>
<dbReference type="CDD" id="cd00086">
    <property type="entry name" value="homeodomain"/>
    <property type="match status" value="1"/>
</dbReference>
<dbReference type="Pfam" id="PF00046">
    <property type="entry name" value="Homeodomain"/>
    <property type="match status" value="1"/>
</dbReference>
<keyword evidence="14" id="KW-1185">Reference proteome</keyword>
<feature type="region of interest" description="Disordered" evidence="11">
    <location>
        <begin position="105"/>
        <end position="126"/>
    </location>
</feature>
<dbReference type="PROSITE" id="PS50071">
    <property type="entry name" value="HOMEOBOX_2"/>
    <property type="match status" value="1"/>
</dbReference>
<organism evidence="13 14">
    <name type="scientific">Laticauda laticaudata</name>
    <name type="common">Blue-ringed sea krait</name>
    <name type="synonym">Blue-lipped sea krait</name>
    <dbReference type="NCBI Taxonomy" id="8630"/>
    <lineage>
        <taxon>Eukaryota</taxon>
        <taxon>Metazoa</taxon>
        <taxon>Chordata</taxon>
        <taxon>Craniata</taxon>
        <taxon>Vertebrata</taxon>
        <taxon>Euteleostomi</taxon>
        <taxon>Lepidosauria</taxon>
        <taxon>Squamata</taxon>
        <taxon>Bifurcata</taxon>
        <taxon>Unidentata</taxon>
        <taxon>Episquamata</taxon>
        <taxon>Toxicofera</taxon>
        <taxon>Serpentes</taxon>
        <taxon>Colubroidea</taxon>
        <taxon>Elapidae</taxon>
        <taxon>Laticaudinae</taxon>
        <taxon>Laticauda</taxon>
    </lineage>
</organism>
<dbReference type="PANTHER" id="PTHR24328">
    <property type="entry name" value="HOMEOBOX PROTEIN MOX"/>
    <property type="match status" value="1"/>
</dbReference>
<dbReference type="PRINTS" id="PR00024">
    <property type="entry name" value="HOMEOBOX"/>
</dbReference>
<dbReference type="Gene3D" id="1.10.10.60">
    <property type="entry name" value="Homeodomain-like"/>
    <property type="match status" value="1"/>
</dbReference>
<feature type="compositionally biased region" description="Polar residues" evidence="11">
    <location>
        <begin position="240"/>
        <end position="250"/>
    </location>
</feature>
<reference evidence="13" key="1">
    <citation type="submission" date="2025-08" db="UniProtKB">
        <authorList>
            <consortium name="Ensembl"/>
        </authorList>
    </citation>
    <scope>IDENTIFICATION</scope>
</reference>
<evidence type="ECO:0000256" key="5">
    <source>
        <dbReference type="ARBA" id="ARBA00023155"/>
    </source>
</evidence>
<comment type="subcellular location">
    <subcellularLocation>
        <location evidence="1 9 10">Nucleus</location>
    </subcellularLocation>
</comment>
<keyword evidence="8 9" id="KW-0539">Nucleus</keyword>
<proteinExistence type="predicted"/>
<evidence type="ECO:0000256" key="3">
    <source>
        <dbReference type="ARBA" id="ARBA00023015"/>
    </source>
</evidence>
<reference evidence="13" key="2">
    <citation type="submission" date="2025-09" db="UniProtKB">
        <authorList>
            <consortium name="Ensembl"/>
        </authorList>
    </citation>
    <scope>IDENTIFICATION</scope>
</reference>
<sequence length="260" mass="28974">MDPPVTRSCVRNPHAPSILWECLSRPLGQNRGSTEPPDNPQAPILPPKPGLGYVDFSIPCQAASPQSLPCVERAFEEPDISFQPSGAWHVAASERKILLPAELASGSGGLEAGRPRPRKNNLLGGNVASDAKNKAAQRRVENADVATQWYDGIQSTKSQGAVRGNPTAASKKETSSSRIRKERTAFTKDQLRELEMEFIHHNYLTRLRRYEISVNLDLTERQVKVWFQNRRMKWKRVKGQSVSPQNNMQSMDPALVLSPE</sequence>
<evidence type="ECO:0000313" key="13">
    <source>
        <dbReference type="Ensembl" id="ENSLLTP00000003647.1"/>
    </source>
</evidence>
<name>A0A8C5RI08_LATLA</name>
<evidence type="ECO:0000313" key="14">
    <source>
        <dbReference type="Proteomes" id="UP000694406"/>
    </source>
</evidence>
<dbReference type="GO" id="GO:0045944">
    <property type="term" value="P:positive regulation of transcription by RNA polymerase II"/>
    <property type="evidence" value="ECO:0007669"/>
    <property type="project" value="InterPro"/>
</dbReference>
<keyword evidence="7" id="KW-0804">Transcription</keyword>
<dbReference type="GeneTree" id="ENSGT00940000154018"/>
<dbReference type="InterPro" id="IPR017970">
    <property type="entry name" value="Homeobox_CS"/>
</dbReference>
<feature type="domain" description="Homeobox" evidence="12">
    <location>
        <begin position="177"/>
        <end position="237"/>
    </location>
</feature>
<feature type="DNA-binding region" description="Homeobox" evidence="9">
    <location>
        <begin position="179"/>
        <end position="238"/>
    </location>
</feature>
<gene>
    <name evidence="13" type="primary">MEOX1</name>
</gene>
<dbReference type="SUPFAM" id="SSF46689">
    <property type="entry name" value="Homeodomain-like"/>
    <property type="match status" value="1"/>
</dbReference>
<accession>A0A8C5RI08</accession>
<keyword evidence="3" id="KW-0805">Transcription regulation</keyword>
<feature type="region of interest" description="Disordered" evidence="11">
    <location>
        <begin position="156"/>
        <end position="177"/>
    </location>
</feature>
<evidence type="ECO:0000256" key="1">
    <source>
        <dbReference type="ARBA" id="ARBA00004123"/>
    </source>
</evidence>
<dbReference type="GO" id="GO:0000978">
    <property type="term" value="F:RNA polymerase II cis-regulatory region sequence-specific DNA binding"/>
    <property type="evidence" value="ECO:0007669"/>
    <property type="project" value="TreeGrafter"/>
</dbReference>
<dbReference type="PROSITE" id="PS00027">
    <property type="entry name" value="HOMEOBOX_1"/>
    <property type="match status" value="1"/>
</dbReference>
<feature type="region of interest" description="Disordered" evidence="11">
    <location>
        <begin position="239"/>
        <end position="260"/>
    </location>
</feature>
<dbReference type="InterPro" id="IPR001356">
    <property type="entry name" value="HD"/>
</dbReference>
<evidence type="ECO:0000256" key="8">
    <source>
        <dbReference type="ARBA" id="ARBA00023242"/>
    </source>
</evidence>
<dbReference type="GO" id="GO:0005634">
    <property type="term" value="C:nucleus"/>
    <property type="evidence" value="ECO:0007669"/>
    <property type="project" value="UniProtKB-SubCell"/>
</dbReference>
<keyword evidence="4 9" id="KW-0238">DNA-binding</keyword>
<dbReference type="Proteomes" id="UP000694406">
    <property type="component" value="Unplaced"/>
</dbReference>
<dbReference type="PANTHER" id="PTHR24328:SF7">
    <property type="entry name" value="BUTTONLESS"/>
    <property type="match status" value="1"/>
</dbReference>
<evidence type="ECO:0000256" key="11">
    <source>
        <dbReference type="SAM" id="MobiDB-lite"/>
    </source>
</evidence>
<dbReference type="SMART" id="SM00389">
    <property type="entry name" value="HOX"/>
    <property type="match status" value="1"/>
</dbReference>
<feature type="compositionally biased region" description="Pro residues" evidence="11">
    <location>
        <begin position="37"/>
        <end position="48"/>
    </location>
</feature>
<evidence type="ECO:0000256" key="4">
    <source>
        <dbReference type="ARBA" id="ARBA00023125"/>
    </source>
</evidence>
<dbReference type="InterPro" id="IPR042634">
    <property type="entry name" value="MOX-1/MOX-2"/>
</dbReference>
<evidence type="ECO:0000256" key="2">
    <source>
        <dbReference type="ARBA" id="ARBA00022473"/>
    </source>
</evidence>